<dbReference type="EMBL" id="VSRR010009680">
    <property type="protein sequence ID" value="MPC50707.1"/>
    <property type="molecule type" value="Genomic_DNA"/>
</dbReference>
<gene>
    <name evidence="1" type="ORF">E2C01_044537</name>
</gene>
<dbReference type="Proteomes" id="UP000324222">
    <property type="component" value="Unassembled WGS sequence"/>
</dbReference>
<protein>
    <submittedName>
        <fullName evidence="1">Uncharacterized protein</fullName>
    </submittedName>
</protein>
<sequence>MHLCNNDKSQACHRIIYNLHSERSHTVSGKGNTPS</sequence>
<name>A0A5B7FZF7_PORTR</name>
<comment type="caution">
    <text evidence="1">The sequence shown here is derived from an EMBL/GenBank/DDBJ whole genome shotgun (WGS) entry which is preliminary data.</text>
</comment>
<keyword evidence="2" id="KW-1185">Reference proteome</keyword>
<evidence type="ECO:0000313" key="1">
    <source>
        <dbReference type="EMBL" id="MPC50707.1"/>
    </source>
</evidence>
<evidence type="ECO:0000313" key="2">
    <source>
        <dbReference type="Proteomes" id="UP000324222"/>
    </source>
</evidence>
<proteinExistence type="predicted"/>
<dbReference type="AlphaFoldDB" id="A0A5B7FZF7"/>
<reference evidence="1 2" key="1">
    <citation type="submission" date="2019-05" db="EMBL/GenBank/DDBJ databases">
        <title>Another draft genome of Portunus trituberculatus and its Hox gene families provides insights of decapod evolution.</title>
        <authorList>
            <person name="Jeong J.-H."/>
            <person name="Song I."/>
            <person name="Kim S."/>
            <person name="Choi T."/>
            <person name="Kim D."/>
            <person name="Ryu S."/>
            <person name="Kim W."/>
        </authorList>
    </citation>
    <scope>NUCLEOTIDE SEQUENCE [LARGE SCALE GENOMIC DNA]</scope>
    <source>
        <tissue evidence="1">Muscle</tissue>
    </source>
</reference>
<organism evidence="1 2">
    <name type="scientific">Portunus trituberculatus</name>
    <name type="common">Swimming crab</name>
    <name type="synonym">Neptunus trituberculatus</name>
    <dbReference type="NCBI Taxonomy" id="210409"/>
    <lineage>
        <taxon>Eukaryota</taxon>
        <taxon>Metazoa</taxon>
        <taxon>Ecdysozoa</taxon>
        <taxon>Arthropoda</taxon>
        <taxon>Crustacea</taxon>
        <taxon>Multicrustacea</taxon>
        <taxon>Malacostraca</taxon>
        <taxon>Eumalacostraca</taxon>
        <taxon>Eucarida</taxon>
        <taxon>Decapoda</taxon>
        <taxon>Pleocyemata</taxon>
        <taxon>Brachyura</taxon>
        <taxon>Eubrachyura</taxon>
        <taxon>Portunoidea</taxon>
        <taxon>Portunidae</taxon>
        <taxon>Portuninae</taxon>
        <taxon>Portunus</taxon>
    </lineage>
</organism>
<accession>A0A5B7FZF7</accession>